<keyword evidence="1" id="KW-0732">Signal</keyword>
<evidence type="ECO:0000313" key="3">
    <source>
        <dbReference type="Proteomes" id="UP000253729"/>
    </source>
</evidence>
<evidence type="ECO:0000256" key="1">
    <source>
        <dbReference type="SAM" id="SignalP"/>
    </source>
</evidence>
<dbReference type="GeneID" id="38135219"/>
<feature type="signal peptide" evidence="1">
    <location>
        <begin position="1"/>
        <end position="21"/>
    </location>
</feature>
<keyword evidence="3" id="KW-1185">Reference proteome</keyword>
<name>A0A3F3PXS8_9EURO</name>
<reference evidence="2 3" key="1">
    <citation type="submission" date="2018-07" db="EMBL/GenBank/DDBJ databases">
        <title>The genomes of Aspergillus section Nigri reveals drivers in fungal speciation.</title>
        <authorList>
            <consortium name="DOE Joint Genome Institute"/>
            <person name="Vesth T.C."/>
            <person name="Nybo J."/>
            <person name="Theobald S."/>
            <person name="Brandl J."/>
            <person name="Frisvad J.C."/>
            <person name="Nielsen K.F."/>
            <person name="Lyhne E.K."/>
            <person name="Kogle M.E."/>
            <person name="Kuo A."/>
            <person name="Riley R."/>
            <person name="Clum A."/>
            <person name="Nolan M."/>
            <person name="Lipzen A."/>
            <person name="Salamov A."/>
            <person name="Henrissat B."/>
            <person name="Wiebenga A."/>
            <person name="De vries R.P."/>
            <person name="Grigoriev I.V."/>
            <person name="Mortensen U.H."/>
            <person name="Andersen M.R."/>
            <person name="Baker S.E."/>
        </authorList>
    </citation>
    <scope>NUCLEOTIDE SEQUENCE [LARGE SCALE GENOMIC DNA]</scope>
    <source>
        <strain evidence="2 3">CBS 139.54b</strain>
    </source>
</reference>
<evidence type="ECO:0000313" key="2">
    <source>
        <dbReference type="EMBL" id="RDH31770.1"/>
    </source>
</evidence>
<dbReference type="RefSeq" id="XP_026624792.1">
    <property type="nucleotide sequence ID" value="XM_026766863.1"/>
</dbReference>
<accession>A0A3F3PXS8</accession>
<dbReference type="AlphaFoldDB" id="A0A3F3PXS8"/>
<sequence length="53" mass="5828">MYSVVLGPCVCLPTVVLFTACLEGIDKNQYQVERKYSMYGMVTTIAPPSPCIP</sequence>
<organism evidence="2 3">
    <name type="scientific">Aspergillus welwitschiae</name>
    <dbReference type="NCBI Taxonomy" id="1341132"/>
    <lineage>
        <taxon>Eukaryota</taxon>
        <taxon>Fungi</taxon>
        <taxon>Dikarya</taxon>
        <taxon>Ascomycota</taxon>
        <taxon>Pezizomycotina</taxon>
        <taxon>Eurotiomycetes</taxon>
        <taxon>Eurotiomycetidae</taxon>
        <taxon>Eurotiales</taxon>
        <taxon>Aspergillaceae</taxon>
        <taxon>Aspergillus</taxon>
        <taxon>Aspergillus subgen. Circumdati</taxon>
    </lineage>
</organism>
<gene>
    <name evidence="2" type="ORF">BDQ94DRAFT_146634</name>
</gene>
<protein>
    <submittedName>
        <fullName evidence="2">Uncharacterized protein</fullName>
    </submittedName>
</protein>
<feature type="chain" id="PRO_5017622947" evidence="1">
    <location>
        <begin position="22"/>
        <end position="53"/>
    </location>
</feature>
<dbReference type="EMBL" id="KZ852053">
    <property type="protein sequence ID" value="RDH31770.1"/>
    <property type="molecule type" value="Genomic_DNA"/>
</dbReference>
<dbReference type="Proteomes" id="UP000253729">
    <property type="component" value="Unassembled WGS sequence"/>
</dbReference>
<proteinExistence type="predicted"/>